<keyword evidence="3" id="KW-1003">Cell membrane</keyword>
<evidence type="ECO:0000313" key="10">
    <source>
        <dbReference type="EMBL" id="XBV84527.1"/>
    </source>
</evidence>
<evidence type="ECO:0000256" key="2">
    <source>
        <dbReference type="ARBA" id="ARBA00022448"/>
    </source>
</evidence>
<dbReference type="EMBL" id="CP158299">
    <property type="protein sequence ID" value="XBV84527.1"/>
    <property type="molecule type" value="Genomic_DNA"/>
</dbReference>
<evidence type="ECO:0000256" key="5">
    <source>
        <dbReference type="ARBA" id="ARBA00022989"/>
    </source>
</evidence>
<dbReference type="PANTHER" id="PTHR23513:SF9">
    <property type="entry name" value="ENTEROBACTIN EXPORTER ENTS"/>
    <property type="match status" value="1"/>
</dbReference>
<feature type="transmembrane region" description="Helical" evidence="8">
    <location>
        <begin position="49"/>
        <end position="68"/>
    </location>
</feature>
<name>A0AAU7U7R9_9DEIO</name>
<keyword evidence="6 8" id="KW-0472">Membrane</keyword>
<proteinExistence type="predicted"/>
<dbReference type="PANTHER" id="PTHR23513">
    <property type="entry name" value="INTEGRAL MEMBRANE EFFLUX PROTEIN-RELATED"/>
    <property type="match status" value="1"/>
</dbReference>
<evidence type="ECO:0000256" key="4">
    <source>
        <dbReference type="ARBA" id="ARBA00022692"/>
    </source>
</evidence>
<sequence length="427" mass="45049">MSAPAQTSALRFPEFRWLLASSISSTFASRALAVVIGYQIYQITKNPLALGWLGLVEAVPALGLALVGGHFADRHDRRRILLITRSILIISAVLMALLSGATPNILGLYALVFASGLARGFGDPAASAFETQVVPMQAYVNASSWLGSAWQGASIVGPALGGFAFDLLGVRGAYLLIAAFQLIAWLSVQRIAPKPVVQPEGEQEPIGQSIRTGVQFVTRDPVLVGSMALDLFAVLFGGAVALLPVFASDILNVGARGLGFLIAAPSVGALLVMLWATHRPPVRNAGRTLLLNIAGFGVSIIVFALSTNLYLSLAALFFSGAFDGVSMVIRRAILRLRTPDHLRGRVASVSLLFIGSSNEIGAFESGLAAGWLGTVRSVWLGGLVTLGVVSIVAAKVPELRRLHLDGSPPEPKDDLELERSSRLGNAE</sequence>
<dbReference type="PROSITE" id="PS50850">
    <property type="entry name" value="MFS"/>
    <property type="match status" value="1"/>
</dbReference>
<evidence type="ECO:0000256" key="1">
    <source>
        <dbReference type="ARBA" id="ARBA00004651"/>
    </source>
</evidence>
<feature type="domain" description="Major facilitator superfamily (MFS) profile" evidence="9">
    <location>
        <begin position="1"/>
        <end position="400"/>
    </location>
</feature>
<feature type="region of interest" description="Disordered" evidence="7">
    <location>
        <begin position="403"/>
        <end position="427"/>
    </location>
</feature>
<accession>A0AAU7U7R9</accession>
<feature type="transmembrane region" description="Helical" evidence="8">
    <location>
        <begin position="253"/>
        <end position="276"/>
    </location>
</feature>
<feature type="compositionally biased region" description="Basic and acidic residues" evidence="7">
    <location>
        <begin position="403"/>
        <end position="421"/>
    </location>
</feature>
<evidence type="ECO:0000256" key="7">
    <source>
        <dbReference type="SAM" id="MobiDB-lite"/>
    </source>
</evidence>
<evidence type="ECO:0000256" key="3">
    <source>
        <dbReference type="ARBA" id="ARBA00022475"/>
    </source>
</evidence>
<evidence type="ECO:0000256" key="6">
    <source>
        <dbReference type="ARBA" id="ARBA00023136"/>
    </source>
</evidence>
<evidence type="ECO:0000259" key="9">
    <source>
        <dbReference type="PROSITE" id="PS50850"/>
    </source>
</evidence>
<dbReference type="Pfam" id="PF05977">
    <property type="entry name" value="MFS_3"/>
    <property type="match status" value="1"/>
</dbReference>
<dbReference type="InterPro" id="IPR020846">
    <property type="entry name" value="MFS_dom"/>
</dbReference>
<protein>
    <submittedName>
        <fullName evidence="10">MFS transporter</fullName>
    </submittedName>
</protein>
<gene>
    <name evidence="10" type="ORF">ABOD76_13880</name>
</gene>
<dbReference type="SUPFAM" id="SSF103473">
    <property type="entry name" value="MFS general substrate transporter"/>
    <property type="match status" value="1"/>
</dbReference>
<evidence type="ECO:0000256" key="8">
    <source>
        <dbReference type="SAM" id="Phobius"/>
    </source>
</evidence>
<dbReference type="GO" id="GO:0022857">
    <property type="term" value="F:transmembrane transporter activity"/>
    <property type="evidence" value="ECO:0007669"/>
    <property type="project" value="InterPro"/>
</dbReference>
<feature type="transmembrane region" description="Helical" evidence="8">
    <location>
        <begin position="378"/>
        <end position="396"/>
    </location>
</feature>
<dbReference type="RefSeq" id="WP_350242564.1">
    <property type="nucleotide sequence ID" value="NZ_CP158299.1"/>
</dbReference>
<organism evidence="10">
    <name type="scientific">Deinococcus sonorensis KR-87</name>
    <dbReference type="NCBI Taxonomy" id="694439"/>
    <lineage>
        <taxon>Bacteria</taxon>
        <taxon>Thermotogati</taxon>
        <taxon>Deinococcota</taxon>
        <taxon>Deinococci</taxon>
        <taxon>Deinococcales</taxon>
        <taxon>Deinococcaceae</taxon>
        <taxon>Deinococcus</taxon>
    </lineage>
</organism>
<dbReference type="CDD" id="cd06173">
    <property type="entry name" value="MFS_MefA_like"/>
    <property type="match status" value="1"/>
</dbReference>
<dbReference type="InterPro" id="IPR010290">
    <property type="entry name" value="TM_effector"/>
</dbReference>
<reference evidence="10" key="1">
    <citation type="submission" date="2024-06" db="EMBL/GenBank/DDBJ databases">
        <title>Draft Genome Sequence of Deinococcus sonorensis Type Strain KR-87, a Biofilm Producing Representative of the Genus Deinococcus.</title>
        <authorList>
            <person name="Boren L.S."/>
            <person name="Grosso R.A."/>
            <person name="Hugenberg-Cox A.N."/>
            <person name="Hill J.T.E."/>
            <person name="Albert C.M."/>
            <person name="Tuohy J.M."/>
        </authorList>
    </citation>
    <scope>NUCLEOTIDE SEQUENCE</scope>
    <source>
        <strain evidence="10">KR-87</strain>
    </source>
</reference>
<dbReference type="InterPro" id="IPR036259">
    <property type="entry name" value="MFS_trans_sf"/>
</dbReference>
<dbReference type="AlphaFoldDB" id="A0AAU7U7R9"/>
<dbReference type="GO" id="GO:0005886">
    <property type="term" value="C:plasma membrane"/>
    <property type="evidence" value="ECO:0007669"/>
    <property type="project" value="UniProtKB-SubCell"/>
</dbReference>
<keyword evidence="2" id="KW-0813">Transport</keyword>
<keyword evidence="5 8" id="KW-1133">Transmembrane helix</keyword>
<feature type="transmembrane region" description="Helical" evidence="8">
    <location>
        <begin position="228"/>
        <end position="247"/>
    </location>
</feature>
<comment type="subcellular location">
    <subcellularLocation>
        <location evidence="1">Cell membrane</location>
        <topology evidence="1">Multi-pass membrane protein</topology>
    </subcellularLocation>
</comment>
<dbReference type="KEGG" id="dsc:ABOD76_13880"/>
<feature type="transmembrane region" description="Helical" evidence="8">
    <location>
        <begin position="168"/>
        <end position="188"/>
    </location>
</feature>
<keyword evidence="4 8" id="KW-0812">Transmembrane</keyword>
<dbReference type="Gene3D" id="1.20.1250.20">
    <property type="entry name" value="MFS general substrate transporter like domains"/>
    <property type="match status" value="1"/>
</dbReference>